<dbReference type="EMBL" id="VJVZ01000003">
    <property type="protein sequence ID" value="TRW25662.1"/>
    <property type="molecule type" value="Genomic_DNA"/>
</dbReference>
<name>A0A552V5E0_9FLAO</name>
<organism evidence="1 2">
    <name type="scientific">Flavobacterium zepuense</name>
    <dbReference type="NCBI Taxonomy" id="2593302"/>
    <lineage>
        <taxon>Bacteria</taxon>
        <taxon>Pseudomonadati</taxon>
        <taxon>Bacteroidota</taxon>
        <taxon>Flavobacteriia</taxon>
        <taxon>Flavobacteriales</taxon>
        <taxon>Flavobacteriaceae</taxon>
        <taxon>Flavobacterium</taxon>
    </lineage>
</organism>
<proteinExistence type="predicted"/>
<accession>A0A552V5E0</accession>
<dbReference type="Proteomes" id="UP000320643">
    <property type="component" value="Unassembled WGS sequence"/>
</dbReference>
<evidence type="ECO:0000313" key="1">
    <source>
        <dbReference type="EMBL" id="TRW25662.1"/>
    </source>
</evidence>
<dbReference type="OrthoDB" id="882303at2"/>
<dbReference type="InterPro" id="IPR025460">
    <property type="entry name" value="DUF4280"/>
</dbReference>
<dbReference type="RefSeq" id="WP_143372327.1">
    <property type="nucleotide sequence ID" value="NZ_VJVZ01000003.1"/>
</dbReference>
<evidence type="ECO:0000313" key="2">
    <source>
        <dbReference type="Proteomes" id="UP000320643"/>
    </source>
</evidence>
<dbReference type="Pfam" id="PF14107">
    <property type="entry name" value="DUF4280"/>
    <property type="match status" value="1"/>
</dbReference>
<reference evidence="1 2" key="1">
    <citation type="submission" date="2019-07" db="EMBL/GenBank/DDBJ databases">
        <title>Flavobacterium sp. nov., isolated from glacier ice.</title>
        <authorList>
            <person name="Liu Q."/>
            <person name="Xin Y.-H."/>
        </authorList>
    </citation>
    <scope>NUCLEOTIDE SEQUENCE [LARGE SCALE GENOMIC DNA]</scope>
    <source>
        <strain evidence="1 2">ZT4R6</strain>
    </source>
</reference>
<comment type="caution">
    <text evidence="1">The sequence shown here is derived from an EMBL/GenBank/DDBJ whole genome shotgun (WGS) entry which is preliminary data.</text>
</comment>
<gene>
    <name evidence="1" type="ORF">FMM05_05410</name>
</gene>
<protein>
    <submittedName>
        <fullName evidence="1">DUF4280 domain-containing protein</fullName>
    </submittedName>
</protein>
<dbReference type="AlphaFoldDB" id="A0A552V5E0"/>
<keyword evidence="2" id="KW-1185">Reference proteome</keyword>
<sequence>MAQKHIVCHGAICMCNFGASPDKLMVKSHKKEFINDSEGSKKLIASDKDLGPTFEKNTFGPCQKQPSGSGNKPCQAIVNKWSGFYENVTLENKGKVLLEDSKGTCPIGGPDCIKITFHGQASAPTAQNAKAANQDIMGVLNPMVEMEEFAEDETPNYT</sequence>